<protein>
    <submittedName>
        <fullName evidence="1">Uncharacterized protein</fullName>
    </submittedName>
</protein>
<proteinExistence type="predicted"/>
<sequence>MVYKLSKSERIGKFTQLEGWYSRQAKLEYAVPENSTKTLESFNILKLKYIDPSGNFALYKGLSFKSQTSVDNLNSAGSTTSNTSLKGAVASYDRNTGKIKLEIVSMDDKNIATYTGNGKKFRGTTVEFGVNTAATNDVALRGGFVSGVTLDKLNVVPVGFESFNFDVAYKNRYDIVYPLGDN</sequence>
<evidence type="ECO:0000313" key="1">
    <source>
        <dbReference type="EMBL" id="QHT33708.1"/>
    </source>
</evidence>
<reference evidence="1" key="1">
    <citation type="journal article" date="2020" name="Nature">
        <title>Giant virus diversity and host interactions through global metagenomics.</title>
        <authorList>
            <person name="Schulz F."/>
            <person name="Roux S."/>
            <person name="Paez-Espino D."/>
            <person name="Jungbluth S."/>
            <person name="Walsh D.A."/>
            <person name="Denef V.J."/>
            <person name="McMahon K.D."/>
            <person name="Konstantinidis K.T."/>
            <person name="Eloe-Fadrosh E.A."/>
            <person name="Kyrpides N.C."/>
            <person name="Woyke T."/>
        </authorList>
    </citation>
    <scope>NUCLEOTIDE SEQUENCE</scope>
    <source>
        <strain evidence="1">GVMAG-M-3300009161-36</strain>
    </source>
</reference>
<accession>A0A6C0EXH8</accession>
<name>A0A6C0EXH8_9ZZZZ</name>
<dbReference type="AlphaFoldDB" id="A0A6C0EXH8"/>
<dbReference type="EMBL" id="MN738974">
    <property type="protein sequence ID" value="QHT33708.1"/>
    <property type="molecule type" value="Genomic_DNA"/>
</dbReference>
<organism evidence="1">
    <name type="scientific">viral metagenome</name>
    <dbReference type="NCBI Taxonomy" id="1070528"/>
    <lineage>
        <taxon>unclassified sequences</taxon>
        <taxon>metagenomes</taxon>
        <taxon>organismal metagenomes</taxon>
    </lineage>
</organism>